<evidence type="ECO:0000313" key="3">
    <source>
        <dbReference type="Proteomes" id="UP001596137"/>
    </source>
</evidence>
<proteinExistence type="predicted"/>
<name>A0ABW1N9Z0_9ACTN</name>
<feature type="domain" description="Carboxymuconolactone decarboxylase-like" evidence="1">
    <location>
        <begin position="59"/>
        <end position="103"/>
    </location>
</feature>
<dbReference type="EMBL" id="JBHSRF010000002">
    <property type="protein sequence ID" value="MFC6079820.1"/>
    <property type="molecule type" value="Genomic_DNA"/>
</dbReference>
<evidence type="ECO:0000313" key="2">
    <source>
        <dbReference type="EMBL" id="MFC6079820.1"/>
    </source>
</evidence>
<sequence>MGEMLTRLTLPGTMSQVRYVTPVRPRGAPELVTRVYAQVAEDFGMLAPPMLLHSPAPEALAAAWCVLRESLLARGRAGRAAKEVVATAVSAGNTCPYCVDVHQATLSGLLGPARAVELADDPALLGVDEWAWSLGTRDSAAPLDPPVPAEQAAELAGVAVTFHYLNRMVNVFLGDSLLPPQVPARARGGLLRMFGLVMRPMARRGAVPGRSLELLPAAPPAADLAFADGAPHVAGAFARAAHAIDEIGRRSVPSPVRALVAAELAAWDGRPPGLGRGWADGPVSGLPPEHRAAGRLALLTAMASYQVDAAVVDAFRAGAPQDRALVELTSWAAMAAAREVGSWTRAVAAREPHSA</sequence>
<keyword evidence="3" id="KW-1185">Reference proteome</keyword>
<protein>
    <submittedName>
        <fullName evidence="2">Carboxymuconolactone decarboxylase family protein</fullName>
    </submittedName>
</protein>
<dbReference type="RefSeq" id="WP_380746261.1">
    <property type="nucleotide sequence ID" value="NZ_JBHSRF010000002.1"/>
</dbReference>
<dbReference type="InterPro" id="IPR029032">
    <property type="entry name" value="AhpD-like"/>
</dbReference>
<evidence type="ECO:0000259" key="1">
    <source>
        <dbReference type="Pfam" id="PF02627"/>
    </source>
</evidence>
<organism evidence="2 3">
    <name type="scientific">Sphaerisporangium aureirubrum</name>
    <dbReference type="NCBI Taxonomy" id="1544736"/>
    <lineage>
        <taxon>Bacteria</taxon>
        <taxon>Bacillati</taxon>
        <taxon>Actinomycetota</taxon>
        <taxon>Actinomycetes</taxon>
        <taxon>Streptosporangiales</taxon>
        <taxon>Streptosporangiaceae</taxon>
        <taxon>Sphaerisporangium</taxon>
    </lineage>
</organism>
<dbReference type="NCBIfam" id="TIGR00778">
    <property type="entry name" value="ahpD_dom"/>
    <property type="match status" value="1"/>
</dbReference>
<dbReference type="InterPro" id="IPR004675">
    <property type="entry name" value="AhpD_core"/>
</dbReference>
<dbReference type="Pfam" id="PF02627">
    <property type="entry name" value="CMD"/>
    <property type="match status" value="1"/>
</dbReference>
<dbReference type="InterPro" id="IPR003779">
    <property type="entry name" value="CMD-like"/>
</dbReference>
<comment type="caution">
    <text evidence="2">The sequence shown here is derived from an EMBL/GenBank/DDBJ whole genome shotgun (WGS) entry which is preliminary data.</text>
</comment>
<dbReference type="Gene3D" id="1.20.1290.10">
    <property type="entry name" value="AhpD-like"/>
    <property type="match status" value="1"/>
</dbReference>
<gene>
    <name evidence="2" type="ORF">ACFP1K_01520</name>
</gene>
<accession>A0ABW1N9Z0</accession>
<dbReference type="SUPFAM" id="SSF69118">
    <property type="entry name" value="AhpD-like"/>
    <property type="match status" value="1"/>
</dbReference>
<reference evidence="3" key="1">
    <citation type="journal article" date="2019" name="Int. J. Syst. Evol. Microbiol.">
        <title>The Global Catalogue of Microorganisms (GCM) 10K type strain sequencing project: providing services to taxonomists for standard genome sequencing and annotation.</title>
        <authorList>
            <consortium name="The Broad Institute Genomics Platform"/>
            <consortium name="The Broad Institute Genome Sequencing Center for Infectious Disease"/>
            <person name="Wu L."/>
            <person name="Ma J."/>
        </authorList>
    </citation>
    <scope>NUCLEOTIDE SEQUENCE [LARGE SCALE GENOMIC DNA]</scope>
    <source>
        <strain evidence="3">JCM 30346</strain>
    </source>
</reference>
<dbReference type="Proteomes" id="UP001596137">
    <property type="component" value="Unassembled WGS sequence"/>
</dbReference>